<keyword evidence="1" id="KW-0193">Cuticle</keyword>
<dbReference type="GO" id="GO:0042302">
    <property type="term" value="F:structural constituent of cuticle"/>
    <property type="evidence" value="ECO:0007669"/>
    <property type="project" value="UniProtKB-UniRule"/>
</dbReference>
<dbReference type="PROSITE" id="PS51155">
    <property type="entry name" value="CHIT_BIND_RR_2"/>
    <property type="match status" value="1"/>
</dbReference>
<dbReference type="Pfam" id="PF00379">
    <property type="entry name" value="Chitin_bind_4"/>
    <property type="match status" value="1"/>
</dbReference>
<dbReference type="Proteomes" id="UP001292094">
    <property type="component" value="Unassembled WGS sequence"/>
</dbReference>
<feature type="compositionally biased region" description="Basic and acidic residues" evidence="2">
    <location>
        <begin position="419"/>
        <end position="430"/>
    </location>
</feature>
<feature type="compositionally biased region" description="Basic and acidic residues" evidence="2">
    <location>
        <begin position="351"/>
        <end position="360"/>
    </location>
</feature>
<feature type="compositionally biased region" description="Basic and acidic residues" evidence="2">
    <location>
        <begin position="186"/>
        <end position="203"/>
    </location>
</feature>
<dbReference type="AlphaFoldDB" id="A0AAE1PWW2"/>
<feature type="compositionally biased region" description="Basic and acidic residues" evidence="2">
    <location>
        <begin position="250"/>
        <end position="267"/>
    </location>
</feature>
<sequence length="554" mass="64969">MEQEKTQISVAVMWSGVASFSPSVYDYYDFVDIPRKHQADSIDRSDVVRGYIDDDTGLRSMETSPAIQSRRYRDPLRPSYKQQYRPPFKPSPRYPSDQFRQQPKPVGTYRERPVVGFRQPSQGERPPLVRERMPVIYQHKPGPKVPTRPKYQKQQQQQRPVTGAESYDDFPVYGAVPPQYAGLPSFRDRPGYHDDFYEEKEQKLPLQYDDSPKYFKASSSPFHQDEEVVVPQYEDRPQYQDEIPSQYQDRPIEEYLHEDRQPTEYHQESPSVQYEEEPQYKPLHHQEYDDEDQPAHRPVQHSDEIITQYHHQEEPSRPKYVDKPPTRSQYKEKQPSRPLQYQERPIPPQYQEERPSHLEYQDEEEPNLSQYHQQQPEGPNHPQYRDGPTSLPQQYQDQPQQQESERPVRKKRPSFPMEEMIKKDHHHPKEALAASSVVSTEGTVKKRQAIHYAGAGDSEHLDAAGKEFVADASAVEHGKTDGRLAFQIHGQQGPHSYRFGYDTGKGYNRQFRYEERDGYGQVHGRYGFYDKDGKLQVVNYSAHPEHGFSADVPH</sequence>
<name>A0AAE1PWW2_9EUCA</name>
<evidence type="ECO:0000256" key="1">
    <source>
        <dbReference type="PROSITE-ProRule" id="PRU00497"/>
    </source>
</evidence>
<dbReference type="EMBL" id="JAWZYT010001076">
    <property type="protein sequence ID" value="KAK4315819.1"/>
    <property type="molecule type" value="Genomic_DNA"/>
</dbReference>
<comment type="caution">
    <text evidence="3">The sequence shown here is derived from an EMBL/GenBank/DDBJ whole genome shotgun (WGS) entry which is preliminary data.</text>
</comment>
<feature type="compositionally biased region" description="Low complexity" evidence="2">
    <location>
        <begin position="392"/>
        <end position="402"/>
    </location>
</feature>
<protein>
    <submittedName>
        <fullName evidence="3">Uncharacterized protein</fullName>
    </submittedName>
</protein>
<reference evidence="3" key="1">
    <citation type="submission" date="2023-11" db="EMBL/GenBank/DDBJ databases">
        <title>Genome assemblies of two species of porcelain crab, Petrolisthes cinctipes and Petrolisthes manimaculis (Anomura: Porcellanidae).</title>
        <authorList>
            <person name="Angst P."/>
        </authorList>
    </citation>
    <scope>NUCLEOTIDE SEQUENCE</scope>
    <source>
        <strain evidence="3">PB745_02</strain>
        <tissue evidence="3">Gill</tissue>
    </source>
</reference>
<feature type="region of interest" description="Disordered" evidence="2">
    <location>
        <begin position="57"/>
        <end position="442"/>
    </location>
</feature>
<evidence type="ECO:0000313" key="3">
    <source>
        <dbReference type="EMBL" id="KAK4315819.1"/>
    </source>
</evidence>
<organism evidence="3 4">
    <name type="scientific">Petrolisthes manimaculis</name>
    <dbReference type="NCBI Taxonomy" id="1843537"/>
    <lineage>
        <taxon>Eukaryota</taxon>
        <taxon>Metazoa</taxon>
        <taxon>Ecdysozoa</taxon>
        <taxon>Arthropoda</taxon>
        <taxon>Crustacea</taxon>
        <taxon>Multicrustacea</taxon>
        <taxon>Malacostraca</taxon>
        <taxon>Eumalacostraca</taxon>
        <taxon>Eucarida</taxon>
        <taxon>Decapoda</taxon>
        <taxon>Pleocyemata</taxon>
        <taxon>Anomura</taxon>
        <taxon>Galatheoidea</taxon>
        <taxon>Porcellanidae</taxon>
        <taxon>Petrolisthes</taxon>
    </lineage>
</organism>
<evidence type="ECO:0000313" key="4">
    <source>
        <dbReference type="Proteomes" id="UP001292094"/>
    </source>
</evidence>
<dbReference type="InterPro" id="IPR000618">
    <property type="entry name" value="Insect_cuticle"/>
</dbReference>
<feature type="compositionally biased region" description="Polar residues" evidence="2">
    <location>
        <begin position="367"/>
        <end position="377"/>
    </location>
</feature>
<feature type="compositionally biased region" description="Basic and acidic residues" evidence="2">
    <location>
        <begin position="300"/>
        <end position="335"/>
    </location>
</feature>
<accession>A0AAE1PWW2</accession>
<keyword evidence="4" id="KW-1185">Reference proteome</keyword>
<evidence type="ECO:0000256" key="2">
    <source>
        <dbReference type="SAM" id="MobiDB-lite"/>
    </source>
</evidence>
<gene>
    <name evidence="3" type="ORF">Pmani_012975</name>
</gene>
<proteinExistence type="predicted"/>